<dbReference type="PANTHER" id="PTHR34427:SF5">
    <property type="entry name" value="DUF4283 DOMAIN-CONTAINING PROTEIN"/>
    <property type="match status" value="1"/>
</dbReference>
<feature type="region of interest" description="Disordered" evidence="1">
    <location>
        <begin position="363"/>
        <end position="384"/>
    </location>
</feature>
<proteinExistence type="predicted"/>
<comment type="caution">
    <text evidence="2">The sequence shown here is derived from an EMBL/GenBank/DDBJ whole genome shotgun (WGS) entry which is preliminary data.</text>
</comment>
<dbReference type="Proteomes" id="UP000289340">
    <property type="component" value="Chromosome 8"/>
</dbReference>
<dbReference type="GO" id="GO:0003676">
    <property type="term" value="F:nucleic acid binding"/>
    <property type="evidence" value="ECO:0007669"/>
    <property type="project" value="InterPro"/>
</dbReference>
<accession>A0A445JLB9</accession>
<dbReference type="InterPro" id="IPR035979">
    <property type="entry name" value="RBD_domain_sf"/>
</dbReference>
<evidence type="ECO:0000256" key="1">
    <source>
        <dbReference type="SAM" id="MobiDB-lite"/>
    </source>
</evidence>
<organism evidence="2 3">
    <name type="scientific">Glycine soja</name>
    <name type="common">Wild soybean</name>
    <dbReference type="NCBI Taxonomy" id="3848"/>
    <lineage>
        <taxon>Eukaryota</taxon>
        <taxon>Viridiplantae</taxon>
        <taxon>Streptophyta</taxon>
        <taxon>Embryophyta</taxon>
        <taxon>Tracheophyta</taxon>
        <taxon>Spermatophyta</taxon>
        <taxon>Magnoliopsida</taxon>
        <taxon>eudicotyledons</taxon>
        <taxon>Gunneridae</taxon>
        <taxon>Pentapetalae</taxon>
        <taxon>rosids</taxon>
        <taxon>fabids</taxon>
        <taxon>Fabales</taxon>
        <taxon>Fabaceae</taxon>
        <taxon>Papilionoideae</taxon>
        <taxon>50 kb inversion clade</taxon>
        <taxon>NPAAA clade</taxon>
        <taxon>indigoferoid/millettioid clade</taxon>
        <taxon>Phaseoleae</taxon>
        <taxon>Glycine</taxon>
        <taxon>Glycine subgen. Soja</taxon>
    </lineage>
</organism>
<protein>
    <submittedName>
        <fullName evidence="2">Uncharacterized protein</fullName>
    </submittedName>
</protein>
<dbReference type="PANTHER" id="PTHR34427">
    <property type="entry name" value="DUF4283 DOMAIN PROTEIN"/>
    <property type="match status" value="1"/>
</dbReference>
<dbReference type="InterPro" id="IPR012677">
    <property type="entry name" value="Nucleotide-bd_a/b_plait_sf"/>
</dbReference>
<dbReference type="CDD" id="cd00590">
    <property type="entry name" value="RRM_SF"/>
    <property type="match status" value="1"/>
</dbReference>
<reference evidence="2 3" key="1">
    <citation type="submission" date="2018-09" db="EMBL/GenBank/DDBJ databases">
        <title>A high-quality reference genome of wild soybean provides a powerful tool to mine soybean genomes.</title>
        <authorList>
            <person name="Xie M."/>
            <person name="Chung C.Y.L."/>
            <person name="Li M.-W."/>
            <person name="Wong F.-L."/>
            <person name="Chan T.-F."/>
            <person name="Lam H.-M."/>
        </authorList>
    </citation>
    <scope>NUCLEOTIDE SEQUENCE [LARGE SCALE GENOMIC DNA]</scope>
    <source>
        <strain evidence="3">cv. W05</strain>
        <tissue evidence="2">Hypocotyl of etiolated seedlings</tissue>
    </source>
</reference>
<evidence type="ECO:0000313" key="3">
    <source>
        <dbReference type="Proteomes" id="UP000289340"/>
    </source>
</evidence>
<dbReference type="Gene3D" id="3.30.70.330">
    <property type="match status" value="1"/>
</dbReference>
<feature type="region of interest" description="Disordered" evidence="1">
    <location>
        <begin position="72"/>
        <end position="95"/>
    </location>
</feature>
<feature type="region of interest" description="Disordered" evidence="1">
    <location>
        <begin position="307"/>
        <end position="328"/>
    </location>
</feature>
<dbReference type="SUPFAM" id="SSF54928">
    <property type="entry name" value="RNA-binding domain, RBD"/>
    <property type="match status" value="1"/>
</dbReference>
<keyword evidence="3" id="KW-1185">Reference proteome</keyword>
<dbReference type="EMBL" id="QZWG01000008">
    <property type="protein sequence ID" value="RZB99204.1"/>
    <property type="molecule type" value="Genomic_DNA"/>
</dbReference>
<gene>
    <name evidence="2" type="ORF">D0Y65_021899</name>
</gene>
<evidence type="ECO:0000313" key="2">
    <source>
        <dbReference type="EMBL" id="RZB99204.1"/>
    </source>
</evidence>
<dbReference type="AlphaFoldDB" id="A0A445JLB9"/>
<name>A0A445JLB9_GLYSO</name>
<sequence>MGKSQFKRWGDVWEIFISKHRNRGGKRYGFVRFRGVSDERTLERQLDNLVIGGLKLYVNIPKYERRRECHAQRTVEPKTQTHNRRQGVPTHRQTYDHHRVAPTSYAKTLLSNTIPEPRQYPGDVGARHAGSQSSLFIDIPTGTKSWFSDAWVGRLKTMTSFDKAEDDIIWEIGDDVVPKYLGDDMILVLGLSDSKAEQLANEENMHGTTLFSSLEKWSSNIKIGHRLVWVLCWGIPLEAWDTTSIRKIVAPIGDLVEMDDDVEELRRLNRARVLVRTPWKPFLQHTVNLHIGDGTFPIHIVEETRSDNKKCSCQPRSTLGSSEEIDSLDADTDSQIAKLVSGAGHAITPEWVDDNPTATTANRRMSILPSGPSPNPATTTPDHPVDNNHCAKTHDIENPTRLPNMEASDGTAAVSHPGKKTGAICMNEENLGAEPICSIGSREDPHVAEGAYQKVNEKLE</sequence>